<evidence type="ECO:0000313" key="3">
    <source>
        <dbReference type="Proteomes" id="UP001321047"/>
    </source>
</evidence>
<keyword evidence="3" id="KW-1185">Reference proteome</keyword>
<dbReference type="EMBL" id="JAOPJZ010000023">
    <property type="protein sequence ID" value="MCU4753860.1"/>
    <property type="molecule type" value="Genomic_DNA"/>
</dbReference>
<evidence type="ECO:0000313" key="2">
    <source>
        <dbReference type="EMBL" id="MCU4753860.1"/>
    </source>
</evidence>
<dbReference type="Proteomes" id="UP001321047">
    <property type="component" value="Unassembled WGS sequence"/>
</dbReference>
<dbReference type="Pfam" id="PF00582">
    <property type="entry name" value="Usp"/>
    <property type="match status" value="1"/>
</dbReference>
<dbReference type="RefSeq" id="WP_342810167.1">
    <property type="nucleotide sequence ID" value="NZ_JAOPJZ010000023.1"/>
</dbReference>
<protein>
    <submittedName>
        <fullName evidence="2">Universal stress protein</fullName>
    </submittedName>
</protein>
<name>A0AAP2ZBS6_9EURY</name>
<gene>
    <name evidence="2" type="ORF">OB919_18055</name>
</gene>
<sequence>MAIAFDGPILVPAADPDDGEATARALAPRLGPESKVLLVHVIEKGGGAPDKAPLESRKEYAQQVFGRTRAPLEDTSATIETEILYGTDVVETIYKSGAERKAEAVAFVPRKANRLVEMLSGNTTRRMIREATLPVIVLPVNDLE</sequence>
<feature type="domain" description="UspA" evidence="1">
    <location>
        <begin position="8"/>
        <end position="139"/>
    </location>
</feature>
<dbReference type="AlphaFoldDB" id="A0AAP2ZBS6"/>
<dbReference type="Gene3D" id="3.40.50.620">
    <property type="entry name" value="HUPs"/>
    <property type="match status" value="1"/>
</dbReference>
<dbReference type="CDD" id="cd00293">
    <property type="entry name" value="USP-like"/>
    <property type="match status" value="1"/>
</dbReference>
<dbReference type="InterPro" id="IPR014729">
    <property type="entry name" value="Rossmann-like_a/b/a_fold"/>
</dbReference>
<evidence type="ECO:0000259" key="1">
    <source>
        <dbReference type="Pfam" id="PF00582"/>
    </source>
</evidence>
<comment type="caution">
    <text evidence="2">The sequence shown here is derived from an EMBL/GenBank/DDBJ whole genome shotgun (WGS) entry which is preliminary data.</text>
</comment>
<accession>A0AAP2ZBS6</accession>
<dbReference type="InterPro" id="IPR006016">
    <property type="entry name" value="UspA"/>
</dbReference>
<dbReference type="SUPFAM" id="SSF52402">
    <property type="entry name" value="Adenine nucleotide alpha hydrolases-like"/>
    <property type="match status" value="1"/>
</dbReference>
<reference evidence="2 3" key="1">
    <citation type="submission" date="2022-09" db="EMBL/GenBank/DDBJ databases">
        <title>Enrichment on poylsaccharides allowed isolation of novel metabolic and taxonomic groups of Haloarchaea.</title>
        <authorList>
            <person name="Sorokin D.Y."/>
            <person name="Elcheninov A.G."/>
            <person name="Khizhniak T.V."/>
            <person name="Kolganova T.V."/>
            <person name="Kublanov I.V."/>
        </authorList>
    </citation>
    <scope>NUCLEOTIDE SEQUENCE [LARGE SCALE GENOMIC DNA]</scope>
    <source>
        <strain evidence="2 3">AArc-curdl1</strain>
    </source>
</reference>
<organism evidence="2 3">
    <name type="scientific">Natronosalvus hydrolyticus</name>
    <dbReference type="NCBI Taxonomy" id="2979988"/>
    <lineage>
        <taxon>Archaea</taxon>
        <taxon>Methanobacteriati</taxon>
        <taxon>Methanobacteriota</taxon>
        <taxon>Stenosarchaea group</taxon>
        <taxon>Halobacteria</taxon>
        <taxon>Halobacteriales</taxon>
        <taxon>Natrialbaceae</taxon>
        <taxon>Natronosalvus</taxon>
    </lineage>
</organism>
<proteinExistence type="predicted"/>